<evidence type="ECO:0000313" key="2">
    <source>
        <dbReference type="EMBL" id="CAF1653844.1"/>
    </source>
</evidence>
<feature type="non-terminal residue" evidence="2">
    <location>
        <position position="32"/>
    </location>
</feature>
<gene>
    <name evidence="2" type="ORF">XAT740_LOCUS55526</name>
</gene>
<dbReference type="EMBL" id="CAJNOR010010441">
    <property type="protein sequence ID" value="CAF1653844.1"/>
    <property type="molecule type" value="Genomic_DNA"/>
</dbReference>
<dbReference type="AlphaFoldDB" id="A0A816EU31"/>
<sequence length="32" mass="3587">MTEWEKFMANSQTPITPVSNVPSPRTSSPIPR</sequence>
<name>A0A816EU31_ADIRI</name>
<evidence type="ECO:0000256" key="1">
    <source>
        <dbReference type="SAM" id="MobiDB-lite"/>
    </source>
</evidence>
<evidence type="ECO:0000313" key="3">
    <source>
        <dbReference type="Proteomes" id="UP000663828"/>
    </source>
</evidence>
<accession>A0A816EU31</accession>
<organism evidence="2 3">
    <name type="scientific">Adineta ricciae</name>
    <name type="common">Rotifer</name>
    <dbReference type="NCBI Taxonomy" id="249248"/>
    <lineage>
        <taxon>Eukaryota</taxon>
        <taxon>Metazoa</taxon>
        <taxon>Spiralia</taxon>
        <taxon>Gnathifera</taxon>
        <taxon>Rotifera</taxon>
        <taxon>Eurotatoria</taxon>
        <taxon>Bdelloidea</taxon>
        <taxon>Adinetida</taxon>
        <taxon>Adinetidae</taxon>
        <taxon>Adineta</taxon>
    </lineage>
</organism>
<keyword evidence="3" id="KW-1185">Reference proteome</keyword>
<reference evidence="2" key="1">
    <citation type="submission" date="2021-02" db="EMBL/GenBank/DDBJ databases">
        <authorList>
            <person name="Nowell W R."/>
        </authorList>
    </citation>
    <scope>NUCLEOTIDE SEQUENCE</scope>
</reference>
<dbReference type="Proteomes" id="UP000663828">
    <property type="component" value="Unassembled WGS sequence"/>
</dbReference>
<proteinExistence type="predicted"/>
<feature type="region of interest" description="Disordered" evidence="1">
    <location>
        <begin position="1"/>
        <end position="32"/>
    </location>
</feature>
<feature type="compositionally biased region" description="Polar residues" evidence="1">
    <location>
        <begin position="9"/>
        <end position="32"/>
    </location>
</feature>
<protein>
    <submittedName>
        <fullName evidence="2">Uncharacterized protein</fullName>
    </submittedName>
</protein>
<comment type="caution">
    <text evidence="2">The sequence shown here is derived from an EMBL/GenBank/DDBJ whole genome shotgun (WGS) entry which is preliminary data.</text>
</comment>